<feature type="compositionally biased region" description="Basic and acidic residues" evidence="6">
    <location>
        <begin position="239"/>
        <end position="255"/>
    </location>
</feature>
<dbReference type="AlphaFoldDB" id="A0AAW2PT81"/>
<dbReference type="InterPro" id="IPR001005">
    <property type="entry name" value="SANT/Myb"/>
</dbReference>
<reference evidence="9" key="2">
    <citation type="journal article" date="2024" name="Plant">
        <title>Genomic evolution and insights into agronomic trait innovations of Sesamum species.</title>
        <authorList>
            <person name="Miao H."/>
            <person name="Wang L."/>
            <person name="Qu L."/>
            <person name="Liu H."/>
            <person name="Sun Y."/>
            <person name="Le M."/>
            <person name="Wang Q."/>
            <person name="Wei S."/>
            <person name="Zheng Y."/>
            <person name="Lin W."/>
            <person name="Duan Y."/>
            <person name="Cao H."/>
            <person name="Xiong S."/>
            <person name="Wang X."/>
            <person name="Wei L."/>
            <person name="Li C."/>
            <person name="Ma Q."/>
            <person name="Ju M."/>
            <person name="Zhao R."/>
            <person name="Li G."/>
            <person name="Mu C."/>
            <person name="Tian Q."/>
            <person name="Mei H."/>
            <person name="Zhang T."/>
            <person name="Gao T."/>
            <person name="Zhang H."/>
        </authorList>
    </citation>
    <scope>NUCLEOTIDE SEQUENCE</scope>
    <source>
        <strain evidence="9">G01</strain>
    </source>
</reference>
<feature type="region of interest" description="Disordered" evidence="6">
    <location>
        <begin position="193"/>
        <end position="270"/>
    </location>
</feature>
<dbReference type="PROSITE" id="PS50090">
    <property type="entry name" value="MYB_LIKE"/>
    <property type="match status" value="2"/>
</dbReference>
<dbReference type="InterPro" id="IPR009057">
    <property type="entry name" value="Homeodomain-like_sf"/>
</dbReference>
<dbReference type="FunFam" id="1.10.10.60:FF:000001">
    <property type="entry name" value="MYB-related transcription factor"/>
    <property type="match status" value="1"/>
</dbReference>
<accession>A0AAW2PT81</accession>
<keyword evidence="4" id="KW-0539">Nucleus</keyword>
<dbReference type="EMBL" id="JACGWK010000004">
    <property type="protein sequence ID" value="KAL0358964.1"/>
    <property type="molecule type" value="Genomic_DNA"/>
</dbReference>
<evidence type="ECO:0000259" key="8">
    <source>
        <dbReference type="PROSITE" id="PS51294"/>
    </source>
</evidence>
<feature type="region of interest" description="Disordered" evidence="6">
    <location>
        <begin position="141"/>
        <end position="171"/>
    </location>
</feature>
<dbReference type="PANTHER" id="PTHR10641:SF1386">
    <property type="entry name" value="TRANSCRIPTION FACTOR MYB41"/>
    <property type="match status" value="1"/>
</dbReference>
<dbReference type="InterPro" id="IPR017930">
    <property type="entry name" value="Myb_dom"/>
</dbReference>
<comment type="function">
    <text evidence="5">Transcription factor.</text>
</comment>
<dbReference type="GO" id="GO:0003677">
    <property type="term" value="F:DNA binding"/>
    <property type="evidence" value="ECO:0007669"/>
    <property type="project" value="UniProtKB-KW"/>
</dbReference>
<protein>
    <submittedName>
        <fullName evidence="9">Transcription factor</fullName>
    </submittedName>
</protein>
<dbReference type="Pfam" id="PF00249">
    <property type="entry name" value="Myb_DNA-binding"/>
    <property type="match status" value="2"/>
</dbReference>
<feature type="domain" description="HTH myb-type" evidence="8">
    <location>
        <begin position="28"/>
        <end position="75"/>
    </location>
</feature>
<evidence type="ECO:0000256" key="4">
    <source>
        <dbReference type="ARBA" id="ARBA00023242"/>
    </source>
</evidence>
<keyword evidence="3" id="KW-0238">DNA-binding</keyword>
<dbReference type="SMART" id="SM00717">
    <property type="entry name" value="SANT"/>
    <property type="match status" value="2"/>
</dbReference>
<dbReference type="InterPro" id="IPR015495">
    <property type="entry name" value="Myb_TF_plants"/>
</dbReference>
<keyword evidence="2" id="KW-0677">Repeat</keyword>
<evidence type="ECO:0000256" key="6">
    <source>
        <dbReference type="SAM" id="MobiDB-lite"/>
    </source>
</evidence>
<reference evidence="9" key="1">
    <citation type="submission" date="2020-06" db="EMBL/GenBank/DDBJ databases">
        <authorList>
            <person name="Li T."/>
            <person name="Hu X."/>
            <person name="Zhang T."/>
            <person name="Song X."/>
            <person name="Zhang H."/>
            <person name="Dai N."/>
            <person name="Sheng W."/>
            <person name="Hou X."/>
            <person name="Wei L."/>
        </authorList>
    </citation>
    <scope>NUCLEOTIDE SEQUENCE</scope>
    <source>
        <strain evidence="9">G01</strain>
        <tissue evidence="9">Leaf</tissue>
    </source>
</reference>
<dbReference type="PANTHER" id="PTHR10641">
    <property type="entry name" value="MYB FAMILY TRANSCRIPTION FACTOR"/>
    <property type="match status" value="1"/>
</dbReference>
<organism evidence="9">
    <name type="scientific">Sesamum angustifolium</name>
    <dbReference type="NCBI Taxonomy" id="2727405"/>
    <lineage>
        <taxon>Eukaryota</taxon>
        <taxon>Viridiplantae</taxon>
        <taxon>Streptophyta</taxon>
        <taxon>Embryophyta</taxon>
        <taxon>Tracheophyta</taxon>
        <taxon>Spermatophyta</taxon>
        <taxon>Magnoliopsida</taxon>
        <taxon>eudicotyledons</taxon>
        <taxon>Gunneridae</taxon>
        <taxon>Pentapetalae</taxon>
        <taxon>asterids</taxon>
        <taxon>lamiids</taxon>
        <taxon>Lamiales</taxon>
        <taxon>Pedaliaceae</taxon>
        <taxon>Sesamum</taxon>
    </lineage>
</organism>
<name>A0AAW2PT81_9LAMI</name>
<dbReference type="GO" id="GO:0005634">
    <property type="term" value="C:nucleus"/>
    <property type="evidence" value="ECO:0007669"/>
    <property type="project" value="UniProtKB-SubCell"/>
</dbReference>
<dbReference type="CDD" id="cd00167">
    <property type="entry name" value="SANT"/>
    <property type="match status" value="2"/>
</dbReference>
<sequence length="303" mass="33867">MGKKRDGIKEEEKKKKGKKACCEKEGLRGAWSAEEDKILVDFITQNGHSTWRNLPQLAGLLRCGKSCRLRWTNYLRPDIKRGPFSPDEENTIIHLHSTLGNKWAAIASNLPGRTDNDIKNFWNSHLRKRFSGEVLDQISSQSKSVDTKHESPPTRLLVQSENVRAETAESRLSSKSKDDYLLCLWNSKVGESLNESTSDSEGAGAQSPASQTSSFMRKVESGSRARNLNEPCKNTSSPEKTDQKVELLNGKKEAEEFGSYSDDSKSDDSSDTMLKVLLDFPVGGNDMEFLQDSFDDVSTDTLH</sequence>
<dbReference type="PROSITE" id="PS51294">
    <property type="entry name" value="HTH_MYB"/>
    <property type="match status" value="2"/>
</dbReference>
<comment type="caution">
    <text evidence="9">The sequence shown here is derived from an EMBL/GenBank/DDBJ whole genome shotgun (WGS) entry which is preliminary data.</text>
</comment>
<feature type="domain" description="Myb-like" evidence="7">
    <location>
        <begin position="28"/>
        <end position="75"/>
    </location>
</feature>
<evidence type="ECO:0000256" key="3">
    <source>
        <dbReference type="ARBA" id="ARBA00023125"/>
    </source>
</evidence>
<dbReference type="Gene3D" id="1.10.10.60">
    <property type="entry name" value="Homeodomain-like"/>
    <property type="match status" value="2"/>
</dbReference>
<evidence type="ECO:0000259" key="7">
    <source>
        <dbReference type="PROSITE" id="PS50090"/>
    </source>
</evidence>
<proteinExistence type="predicted"/>
<comment type="subcellular location">
    <subcellularLocation>
        <location evidence="1">Nucleus</location>
    </subcellularLocation>
</comment>
<evidence type="ECO:0000256" key="1">
    <source>
        <dbReference type="ARBA" id="ARBA00004123"/>
    </source>
</evidence>
<evidence type="ECO:0000313" key="9">
    <source>
        <dbReference type="EMBL" id="KAL0358964.1"/>
    </source>
</evidence>
<feature type="domain" description="Myb-like" evidence="7">
    <location>
        <begin position="76"/>
        <end position="126"/>
    </location>
</feature>
<evidence type="ECO:0000256" key="5">
    <source>
        <dbReference type="ARBA" id="ARBA00057804"/>
    </source>
</evidence>
<feature type="domain" description="HTH myb-type" evidence="8">
    <location>
        <begin position="76"/>
        <end position="130"/>
    </location>
</feature>
<gene>
    <name evidence="9" type="ORF">Sangu_0745800</name>
</gene>
<dbReference type="SUPFAM" id="SSF46689">
    <property type="entry name" value="Homeodomain-like"/>
    <property type="match status" value="1"/>
</dbReference>
<evidence type="ECO:0000256" key="2">
    <source>
        <dbReference type="ARBA" id="ARBA00022737"/>
    </source>
</evidence>